<dbReference type="InterPro" id="IPR007497">
    <property type="entry name" value="SIMPL/DUF541"/>
</dbReference>
<evidence type="ECO:0000313" key="2">
    <source>
        <dbReference type="EMBL" id="QEO17681.1"/>
    </source>
</evidence>
<dbReference type="RefSeq" id="WP_149279357.1">
    <property type="nucleotide sequence ID" value="NZ_CP043506.1"/>
</dbReference>
<dbReference type="Gene3D" id="3.30.110.170">
    <property type="entry name" value="Protein of unknown function (DUF541), domain 1"/>
    <property type="match status" value="1"/>
</dbReference>
<accession>A0A5C1YNY9</accession>
<feature type="chain" id="PRO_5022905754" evidence="1">
    <location>
        <begin position="31"/>
        <end position="240"/>
    </location>
</feature>
<dbReference type="KEGG" id="acek:FLP30_08050"/>
<keyword evidence="1" id="KW-0732">Signal</keyword>
<dbReference type="Proteomes" id="UP000324536">
    <property type="component" value="Chromosome"/>
</dbReference>
<dbReference type="Pfam" id="PF04402">
    <property type="entry name" value="SIMPL"/>
    <property type="match status" value="1"/>
</dbReference>
<evidence type="ECO:0000313" key="3">
    <source>
        <dbReference type="Proteomes" id="UP000324536"/>
    </source>
</evidence>
<dbReference type="PANTHER" id="PTHR34387:SF2">
    <property type="entry name" value="SLR1258 PROTEIN"/>
    <property type="match status" value="1"/>
</dbReference>
<proteinExistence type="predicted"/>
<gene>
    <name evidence="2" type="ORF">FLP30_08050</name>
</gene>
<evidence type="ECO:0000256" key="1">
    <source>
        <dbReference type="SAM" id="SignalP"/>
    </source>
</evidence>
<dbReference type="AlphaFoldDB" id="A0A5C1YNY9"/>
<sequence length="240" mass="25534">MFHSFRFHGQARTLGFMTALALGMPATGLAQTASPAAETKLHISAEGTVQAPPDQITATFRVEAQGKSPAAAQQSVNAQISRAMATSSKVKGLKSAALNYSVSQTRPDKARPFWTAQQSLTLTASDGQALLPLAGELQASGLILEGLEWSLSESRRQGLLLEAEKNAVTDLQKQAETLAASLGLHVARFETLNFSEFTPIRPMPVMMMAARSSADTTPPSSTEETQTVRARGNATVILTH</sequence>
<keyword evidence="3" id="KW-1185">Reference proteome</keyword>
<reference evidence="2 3" key="1">
    <citation type="submission" date="2019-09" db="EMBL/GenBank/DDBJ databases">
        <title>Genome sequencing of strain KACC 21233.</title>
        <authorList>
            <person name="Heo J."/>
            <person name="Kim S.-J."/>
            <person name="Kim J.-S."/>
            <person name="Hong S.-B."/>
            <person name="Kwon S.-W."/>
        </authorList>
    </citation>
    <scope>NUCLEOTIDE SEQUENCE [LARGE SCALE GENOMIC DNA]</scope>
    <source>
        <strain evidence="2 3">KACC 21233</strain>
    </source>
</reference>
<organism evidence="2 3">
    <name type="scientific">Acetobacter vaccinii</name>
    <dbReference type="NCBI Taxonomy" id="2592655"/>
    <lineage>
        <taxon>Bacteria</taxon>
        <taxon>Pseudomonadati</taxon>
        <taxon>Pseudomonadota</taxon>
        <taxon>Alphaproteobacteria</taxon>
        <taxon>Acetobacterales</taxon>
        <taxon>Acetobacteraceae</taxon>
        <taxon>Acetobacter</taxon>
    </lineage>
</organism>
<dbReference type="EMBL" id="CP043506">
    <property type="protein sequence ID" value="QEO17681.1"/>
    <property type="molecule type" value="Genomic_DNA"/>
</dbReference>
<feature type="signal peptide" evidence="1">
    <location>
        <begin position="1"/>
        <end position="30"/>
    </location>
</feature>
<name>A0A5C1YNY9_9PROT</name>
<dbReference type="Gene3D" id="3.30.70.2970">
    <property type="entry name" value="Protein of unknown function (DUF541), domain 2"/>
    <property type="match status" value="1"/>
</dbReference>
<dbReference type="GO" id="GO:0006974">
    <property type="term" value="P:DNA damage response"/>
    <property type="evidence" value="ECO:0007669"/>
    <property type="project" value="TreeGrafter"/>
</dbReference>
<dbReference type="InterPro" id="IPR052022">
    <property type="entry name" value="26kDa_periplasmic_antigen"/>
</dbReference>
<protein>
    <submittedName>
        <fullName evidence="2">SIMPL domain-containing protein</fullName>
    </submittedName>
</protein>
<dbReference type="PANTHER" id="PTHR34387">
    <property type="entry name" value="SLR1258 PROTEIN"/>
    <property type="match status" value="1"/>
</dbReference>
<dbReference type="OrthoDB" id="7225427at2"/>